<proteinExistence type="predicted"/>
<evidence type="ECO:0008006" key="4">
    <source>
        <dbReference type="Google" id="ProtNLM"/>
    </source>
</evidence>
<evidence type="ECO:0000313" key="2">
    <source>
        <dbReference type="EMBL" id="GJN89747.1"/>
    </source>
</evidence>
<feature type="region of interest" description="Disordered" evidence="1">
    <location>
        <begin position="39"/>
        <end position="70"/>
    </location>
</feature>
<accession>A0AAV5GJV7</accession>
<dbReference type="Proteomes" id="UP001342314">
    <property type="component" value="Unassembled WGS sequence"/>
</dbReference>
<evidence type="ECO:0000256" key="1">
    <source>
        <dbReference type="SAM" id="MobiDB-lite"/>
    </source>
</evidence>
<dbReference type="AlphaFoldDB" id="A0AAV5GJV7"/>
<comment type="caution">
    <text evidence="2">The sequence shown here is derived from an EMBL/GenBank/DDBJ whole genome shotgun (WGS) entry which is preliminary data.</text>
</comment>
<dbReference type="EMBL" id="BQKY01000005">
    <property type="protein sequence ID" value="GJN89747.1"/>
    <property type="molecule type" value="Genomic_DNA"/>
</dbReference>
<evidence type="ECO:0000313" key="3">
    <source>
        <dbReference type="Proteomes" id="UP001342314"/>
    </source>
</evidence>
<keyword evidence="3" id="KW-1185">Reference proteome</keyword>
<organism evidence="2 3">
    <name type="scientific">Rhodotorula paludigena</name>
    <dbReference type="NCBI Taxonomy" id="86838"/>
    <lineage>
        <taxon>Eukaryota</taxon>
        <taxon>Fungi</taxon>
        <taxon>Dikarya</taxon>
        <taxon>Basidiomycota</taxon>
        <taxon>Pucciniomycotina</taxon>
        <taxon>Microbotryomycetes</taxon>
        <taxon>Sporidiobolales</taxon>
        <taxon>Sporidiobolaceae</taxon>
        <taxon>Rhodotorula</taxon>
    </lineage>
</organism>
<name>A0AAV5GJV7_9BASI</name>
<gene>
    <name evidence="2" type="ORF">Rhopal_002736-T1</name>
</gene>
<reference evidence="2 3" key="1">
    <citation type="submission" date="2021-12" db="EMBL/GenBank/DDBJ databases">
        <title>High titer production of polyol ester of fatty acids by Rhodotorula paludigena BS15 towards product separation-free biomass refinery.</title>
        <authorList>
            <person name="Mano J."/>
            <person name="Ono H."/>
            <person name="Tanaka T."/>
            <person name="Naito K."/>
            <person name="Sushida H."/>
            <person name="Ike M."/>
            <person name="Tokuyasu K."/>
            <person name="Kitaoka M."/>
        </authorList>
    </citation>
    <scope>NUCLEOTIDE SEQUENCE [LARGE SCALE GENOMIC DNA]</scope>
    <source>
        <strain evidence="2 3">BS15</strain>
    </source>
</reference>
<sequence length="341" mass="36968">MQRIPSTVLCLHQKLALRPARTFVTASVLASKASKNRSHKVKWSAPPPAQLYGGNEVPGQAGTDVGQGGAGAGGRGLFEADSAAGEAKVEEVVGPEEIVYTANPAFNVPLMLSVSFVMAVFCYACADMARTGVEVYNEEKGEYENVPKWKRYTLAGSAAAVGTGIVVLGTLSPTRVITKLTIRRSPASLTSPYPFPRDSLVTIENALSPITRKFGQKPRTVPLARIHLLGPLSDSPKPYHPLLQAQQQPRKKNGFLSSFFGNLRANFLAPSCSKQHPTPWNKSGKRLSHSPIVVEGDRASYSLALKRAQQPHSADGAWCRDWDALERALLDVPESKWTTKR</sequence>
<protein>
    <recommendedName>
        <fullName evidence="4">Transmembrane protein</fullName>
    </recommendedName>
</protein>